<dbReference type="InterPro" id="IPR039426">
    <property type="entry name" value="TonB-dep_rcpt-like"/>
</dbReference>
<dbReference type="AlphaFoldDB" id="A0A1H8GSE3"/>
<dbReference type="InterPro" id="IPR036942">
    <property type="entry name" value="Beta-barrel_TonB_sf"/>
</dbReference>
<dbReference type="InterPro" id="IPR037066">
    <property type="entry name" value="Plug_dom_sf"/>
</dbReference>
<keyword evidence="4 10" id="KW-1134">Transmembrane beta strand</keyword>
<dbReference type="EMBL" id="FOCP01000019">
    <property type="protein sequence ID" value="SEN46720.1"/>
    <property type="molecule type" value="Genomic_DNA"/>
</dbReference>
<dbReference type="Pfam" id="PF07715">
    <property type="entry name" value="Plug"/>
    <property type="match status" value="1"/>
</dbReference>
<evidence type="ECO:0000259" key="12">
    <source>
        <dbReference type="Pfam" id="PF00593"/>
    </source>
</evidence>
<reference evidence="14 15" key="1">
    <citation type="submission" date="2016-10" db="EMBL/GenBank/DDBJ databases">
        <authorList>
            <person name="de Groot N.N."/>
        </authorList>
    </citation>
    <scope>NUCLEOTIDE SEQUENCE [LARGE SCALE GENOMIC DNA]</scope>
    <source>
        <strain evidence="14 15">Nm22</strain>
    </source>
</reference>
<evidence type="ECO:0000256" key="6">
    <source>
        <dbReference type="ARBA" id="ARBA00023077"/>
    </source>
</evidence>
<dbReference type="SUPFAM" id="SSF56935">
    <property type="entry name" value="Porins"/>
    <property type="match status" value="1"/>
</dbReference>
<protein>
    <submittedName>
        <fullName evidence="14">Iron complex outermembrane recepter protein</fullName>
    </submittedName>
</protein>
<dbReference type="PANTHER" id="PTHR30069">
    <property type="entry name" value="TONB-DEPENDENT OUTER MEMBRANE RECEPTOR"/>
    <property type="match status" value="1"/>
</dbReference>
<proteinExistence type="inferred from homology"/>
<evidence type="ECO:0000256" key="10">
    <source>
        <dbReference type="PROSITE-ProRule" id="PRU01360"/>
    </source>
</evidence>
<dbReference type="GO" id="GO:0015344">
    <property type="term" value="F:siderophore uptake transmembrane transporter activity"/>
    <property type="evidence" value="ECO:0007669"/>
    <property type="project" value="TreeGrafter"/>
</dbReference>
<keyword evidence="7 10" id="KW-0472">Membrane</keyword>
<dbReference type="PANTHER" id="PTHR30069:SF40">
    <property type="entry name" value="TONB-DEPENDENT RECEPTOR NMB0964-RELATED"/>
    <property type="match status" value="1"/>
</dbReference>
<evidence type="ECO:0000256" key="7">
    <source>
        <dbReference type="ARBA" id="ARBA00023136"/>
    </source>
</evidence>
<evidence type="ECO:0000256" key="8">
    <source>
        <dbReference type="ARBA" id="ARBA00023170"/>
    </source>
</evidence>
<evidence type="ECO:0000259" key="13">
    <source>
        <dbReference type="Pfam" id="PF07715"/>
    </source>
</evidence>
<dbReference type="InterPro" id="IPR012910">
    <property type="entry name" value="Plug_dom"/>
</dbReference>
<keyword evidence="8" id="KW-0675">Receptor</keyword>
<keyword evidence="9 10" id="KW-0998">Cell outer membrane</keyword>
<name>A0A1H8GSE3_9PROT</name>
<feature type="domain" description="TonB-dependent receptor-like beta-barrel" evidence="12">
    <location>
        <begin position="339"/>
        <end position="700"/>
    </location>
</feature>
<dbReference type="GO" id="GO:0044718">
    <property type="term" value="P:siderophore transmembrane transport"/>
    <property type="evidence" value="ECO:0007669"/>
    <property type="project" value="TreeGrafter"/>
</dbReference>
<keyword evidence="5 10" id="KW-0812">Transmembrane</keyword>
<dbReference type="Gene3D" id="2.170.130.10">
    <property type="entry name" value="TonB-dependent receptor, plug domain"/>
    <property type="match status" value="1"/>
</dbReference>
<accession>A0A1H8GSE3</accession>
<evidence type="ECO:0000313" key="15">
    <source>
        <dbReference type="Proteomes" id="UP000199459"/>
    </source>
</evidence>
<gene>
    <name evidence="14" type="ORF">SAMN05216325_11947</name>
</gene>
<keyword evidence="3 10" id="KW-0813">Transport</keyword>
<evidence type="ECO:0000256" key="2">
    <source>
        <dbReference type="ARBA" id="ARBA00009810"/>
    </source>
</evidence>
<evidence type="ECO:0000256" key="3">
    <source>
        <dbReference type="ARBA" id="ARBA00022448"/>
    </source>
</evidence>
<keyword evidence="6 11" id="KW-0798">TonB box</keyword>
<dbReference type="OrthoDB" id="9795928at2"/>
<comment type="subcellular location">
    <subcellularLocation>
        <location evidence="1 10">Cell outer membrane</location>
        <topology evidence="1 10">Multi-pass membrane protein</topology>
    </subcellularLocation>
</comment>
<evidence type="ECO:0000256" key="9">
    <source>
        <dbReference type="ARBA" id="ARBA00023237"/>
    </source>
</evidence>
<evidence type="ECO:0000256" key="5">
    <source>
        <dbReference type="ARBA" id="ARBA00022692"/>
    </source>
</evidence>
<comment type="similarity">
    <text evidence="2 10 11">Belongs to the TonB-dependent receptor family.</text>
</comment>
<dbReference type="Pfam" id="PF00593">
    <property type="entry name" value="TonB_dep_Rec_b-barrel"/>
    <property type="match status" value="1"/>
</dbReference>
<dbReference type="GO" id="GO:0009279">
    <property type="term" value="C:cell outer membrane"/>
    <property type="evidence" value="ECO:0007669"/>
    <property type="project" value="UniProtKB-SubCell"/>
</dbReference>
<evidence type="ECO:0000256" key="4">
    <source>
        <dbReference type="ARBA" id="ARBA00022452"/>
    </source>
</evidence>
<dbReference type="InterPro" id="IPR000531">
    <property type="entry name" value="Beta-barrel_TonB"/>
</dbReference>
<sequence length="745" mass="83223">MLFMKVRGCNADDAIPFPNFISDRPDGFFLPTVFAADPDTQEKPEDKNQSGAITATAVNPGAPVTFDTITIEAVSMPADPTQKLDSRELRVHTGETLGKTLEQELGVNNLSYGPSVGQPVIRGMSGPRVRVMQNGIGMHDLSSLSPDLAIAYETMLADSVTVLRGPATLRYGGNAIGGMVDIQHRRIPEKIPLNGAAGRMDFRYDHNSADKAGMIGIDIGKRMLAIHLDYFHRASNNTHIPGAALDEAAIRQQFQVEPSTNSFNVIQNSNASSQGGSAGISLIGRHGHIGGSYHEMVRNYGIPPGVPGHTEPGSVAPEAIRIDMSQRRYDLDGVWKTLWPSLPRISAKLSHIDYDHKDFDKSVADKNTSLTRFKNSVWESRFEMNHQKGEWLDGTFGMQWQNRSFTATGIETFTPATDVNALGFFITETVFITDRLDFEMGARIEHQTTNPLSSGIRLAGIPSELPLPDRLNFLTYSLAASLNYEILPKTTMYLNWQRAQRAPDIQELFASGPHFATRSFEIGRLNLDAEQTNHYELGLRFSGNQIHMQANGYYKSIQDFIYLENQNFFFNFAPDPPRFQLTCADLRNCLPVFGYEANTANFAGYETQITAQPRLDLPFNPYLTLFSDYVRGWFKNDALGDVPRLPPLRFGSEIGFQWAQWRGGLRYTHALRQDKPGNLETETLGYHRLDLNLSYDWNMSGYRKILFFAKLSNMTDRTIRNSTSFLRNFAPEAGFSALVGMSATF</sequence>
<evidence type="ECO:0000256" key="1">
    <source>
        <dbReference type="ARBA" id="ARBA00004571"/>
    </source>
</evidence>
<dbReference type="PROSITE" id="PS52016">
    <property type="entry name" value="TONB_DEPENDENT_REC_3"/>
    <property type="match status" value="1"/>
</dbReference>
<evidence type="ECO:0000313" key="14">
    <source>
        <dbReference type="EMBL" id="SEN46720.1"/>
    </source>
</evidence>
<dbReference type="Proteomes" id="UP000199459">
    <property type="component" value="Unassembled WGS sequence"/>
</dbReference>
<dbReference type="Gene3D" id="2.40.170.20">
    <property type="entry name" value="TonB-dependent receptor, beta-barrel domain"/>
    <property type="match status" value="1"/>
</dbReference>
<feature type="domain" description="TonB-dependent receptor plug" evidence="13">
    <location>
        <begin position="80"/>
        <end position="178"/>
    </location>
</feature>
<evidence type="ECO:0000256" key="11">
    <source>
        <dbReference type="RuleBase" id="RU003357"/>
    </source>
</evidence>
<dbReference type="STRING" id="917.SAMN05216326_11355"/>
<organism evidence="14 15">
    <name type="scientific">Nitrosomonas marina</name>
    <dbReference type="NCBI Taxonomy" id="917"/>
    <lineage>
        <taxon>Bacteria</taxon>
        <taxon>Pseudomonadati</taxon>
        <taxon>Pseudomonadota</taxon>
        <taxon>Betaproteobacteria</taxon>
        <taxon>Nitrosomonadales</taxon>
        <taxon>Nitrosomonadaceae</taxon>
        <taxon>Nitrosomonas</taxon>
    </lineage>
</organism>